<dbReference type="SUPFAM" id="SSF103473">
    <property type="entry name" value="MFS general substrate transporter"/>
    <property type="match status" value="1"/>
</dbReference>
<dbReference type="EMBL" id="CP133006">
    <property type="protein sequence ID" value="WZG10592.1"/>
    <property type="molecule type" value="Genomic_DNA"/>
</dbReference>
<sequence length="391" mass="43607">MKYQYNYSIITAILFTSGILIMCSLYTAIPLTSTFSNEFDISPSLAAMNGVVFSITYSISCLFYGIISEKYGRIRVILLSLVGLVVICFSIGFVNSFYSLLILRGFQGIFTAAFSPIAITYATETYPSSKRLTALSFISMGFMLSGIIGQISTELFIRQFDWHIIYFVLTVFYILLFVLIFKKIPESPNRNPDVKILKFFTSFKDIGANKRVLICYFISLTLLIMFISMYMVLNHYIVSPEINGNAKTAFFVKFFGVIGMMSSVFSGRLSGRFGVKRVLSTALTICLLSIILMGLITNILIITILSIFFVAGITFAIPLIISKINMIVQDNRGFFLSVNTFILFLGTAIAPILSVYLFSLQHNFSMFSLIASIALLATIASILLPDDEAII</sequence>
<feature type="transmembrane region" description="Helical" evidence="8">
    <location>
        <begin position="364"/>
        <end position="384"/>
    </location>
</feature>
<feature type="transmembrane region" description="Helical" evidence="8">
    <location>
        <begin position="333"/>
        <end position="358"/>
    </location>
</feature>
<name>A0ABZ2WEU0_9STAP</name>
<evidence type="ECO:0000256" key="2">
    <source>
        <dbReference type="ARBA" id="ARBA00008335"/>
    </source>
</evidence>
<proteinExistence type="inferred from homology"/>
<evidence type="ECO:0000256" key="8">
    <source>
        <dbReference type="SAM" id="Phobius"/>
    </source>
</evidence>
<dbReference type="CDD" id="cd17324">
    <property type="entry name" value="MFS_NepI_like"/>
    <property type="match status" value="1"/>
</dbReference>
<evidence type="ECO:0000256" key="3">
    <source>
        <dbReference type="ARBA" id="ARBA00022448"/>
    </source>
</evidence>
<dbReference type="PROSITE" id="PS50850">
    <property type="entry name" value="MFS"/>
    <property type="match status" value="1"/>
</dbReference>
<feature type="domain" description="Major facilitator superfamily (MFS) profile" evidence="9">
    <location>
        <begin position="10"/>
        <end position="389"/>
    </location>
</feature>
<dbReference type="PANTHER" id="PTHR43271:SF2">
    <property type="entry name" value="BLL2771 PROTEIN"/>
    <property type="match status" value="1"/>
</dbReference>
<keyword evidence="5 8" id="KW-0812">Transmembrane</keyword>
<feature type="transmembrane region" description="Helical" evidence="8">
    <location>
        <begin position="249"/>
        <end position="266"/>
    </location>
</feature>
<keyword evidence="11" id="KW-1185">Reference proteome</keyword>
<dbReference type="Proteomes" id="UP001468345">
    <property type="component" value="Chromosome"/>
</dbReference>
<evidence type="ECO:0000313" key="10">
    <source>
        <dbReference type="EMBL" id="WZG10592.1"/>
    </source>
</evidence>
<protein>
    <submittedName>
        <fullName evidence="10">MFS transporter</fullName>
    </submittedName>
</protein>
<feature type="transmembrane region" description="Helical" evidence="8">
    <location>
        <begin position="302"/>
        <end position="321"/>
    </location>
</feature>
<feature type="transmembrane region" description="Helical" evidence="8">
    <location>
        <begin position="41"/>
        <end position="64"/>
    </location>
</feature>
<feature type="transmembrane region" description="Helical" evidence="8">
    <location>
        <begin position="101"/>
        <end position="122"/>
    </location>
</feature>
<evidence type="ECO:0000256" key="7">
    <source>
        <dbReference type="ARBA" id="ARBA00023136"/>
    </source>
</evidence>
<dbReference type="PANTHER" id="PTHR43271">
    <property type="entry name" value="BLL2771 PROTEIN"/>
    <property type="match status" value="1"/>
</dbReference>
<evidence type="ECO:0000256" key="6">
    <source>
        <dbReference type="ARBA" id="ARBA00022989"/>
    </source>
</evidence>
<evidence type="ECO:0000313" key="11">
    <source>
        <dbReference type="Proteomes" id="UP001468345"/>
    </source>
</evidence>
<dbReference type="Gene3D" id="1.20.1250.20">
    <property type="entry name" value="MFS general substrate transporter like domains"/>
    <property type="match status" value="1"/>
</dbReference>
<keyword evidence="6 8" id="KW-1133">Transmembrane helix</keyword>
<gene>
    <name evidence="10" type="ORF">SHJJP9002_002621</name>
</gene>
<evidence type="ECO:0000256" key="4">
    <source>
        <dbReference type="ARBA" id="ARBA00022475"/>
    </source>
</evidence>
<feature type="transmembrane region" description="Helical" evidence="8">
    <location>
        <begin position="7"/>
        <end position="29"/>
    </location>
</feature>
<dbReference type="InterPro" id="IPR011701">
    <property type="entry name" value="MFS"/>
</dbReference>
<comment type="subcellular location">
    <subcellularLocation>
        <location evidence="1">Cell membrane</location>
        <topology evidence="1">Multi-pass membrane protein</topology>
    </subcellularLocation>
</comment>
<dbReference type="InterPro" id="IPR020846">
    <property type="entry name" value="MFS_dom"/>
</dbReference>
<feature type="transmembrane region" description="Helical" evidence="8">
    <location>
        <begin position="134"/>
        <end position="152"/>
    </location>
</feature>
<evidence type="ECO:0000256" key="1">
    <source>
        <dbReference type="ARBA" id="ARBA00004651"/>
    </source>
</evidence>
<evidence type="ECO:0000259" key="9">
    <source>
        <dbReference type="PROSITE" id="PS50850"/>
    </source>
</evidence>
<organism evidence="10 11">
    <name type="scientific">Staphylococcus casei</name>
    <dbReference type="NCBI Taxonomy" id="201828"/>
    <lineage>
        <taxon>Bacteria</taxon>
        <taxon>Bacillati</taxon>
        <taxon>Bacillota</taxon>
        <taxon>Bacilli</taxon>
        <taxon>Bacillales</taxon>
        <taxon>Staphylococcaceae</taxon>
        <taxon>Staphylococcus</taxon>
    </lineage>
</organism>
<feature type="transmembrane region" description="Helical" evidence="8">
    <location>
        <begin position="164"/>
        <end position="181"/>
    </location>
</feature>
<feature type="transmembrane region" description="Helical" evidence="8">
    <location>
        <begin position="278"/>
        <end position="296"/>
    </location>
</feature>
<feature type="transmembrane region" description="Helical" evidence="8">
    <location>
        <begin position="76"/>
        <end position="95"/>
    </location>
</feature>
<feature type="transmembrane region" description="Helical" evidence="8">
    <location>
        <begin position="213"/>
        <end position="237"/>
    </location>
</feature>
<reference evidence="10 11" key="1">
    <citation type="journal article" date="2024" name="ISME J.">
        <title>Staphylococcus epidermidis bacteriocin A37 kills natural competitors with a unique mechanism of action.</title>
        <authorList>
            <person name="Puls J.S."/>
            <person name="Winnerling B."/>
            <person name="Power J.J."/>
            <person name="Kruger A.M."/>
            <person name="Brajtenbach D."/>
            <person name="Johnson M."/>
            <person name="Bilici K."/>
            <person name="Camus L."/>
            <person name="Fliesswasser T."/>
            <person name="Schneider T."/>
            <person name="Sahl H.G."/>
            <person name="Ghosal D."/>
            <person name="Kubitscheck U."/>
            <person name="Heilbronner S."/>
            <person name="Grein F."/>
        </authorList>
    </citation>
    <scope>NUCLEOTIDE SEQUENCE [LARGE SCALE GENOMIC DNA]</scope>
    <source>
        <strain evidence="10 11">SCK7</strain>
    </source>
</reference>
<keyword evidence="3" id="KW-0813">Transport</keyword>
<accession>A0ABZ2WEU0</accession>
<comment type="similarity">
    <text evidence="2">Belongs to the major facilitator superfamily.</text>
</comment>
<keyword evidence="4" id="KW-1003">Cell membrane</keyword>
<keyword evidence="7 8" id="KW-0472">Membrane</keyword>
<dbReference type="Pfam" id="PF07690">
    <property type="entry name" value="MFS_1"/>
    <property type="match status" value="1"/>
</dbReference>
<evidence type="ECO:0000256" key="5">
    <source>
        <dbReference type="ARBA" id="ARBA00022692"/>
    </source>
</evidence>
<dbReference type="RefSeq" id="WP_341636653.1">
    <property type="nucleotide sequence ID" value="NZ_CP133006.1"/>
</dbReference>
<dbReference type="InterPro" id="IPR036259">
    <property type="entry name" value="MFS_trans_sf"/>
</dbReference>